<dbReference type="PANTHER" id="PTHR43586:SF8">
    <property type="entry name" value="CYSTEINE DESULFURASE 1, CHLOROPLASTIC"/>
    <property type="match status" value="1"/>
</dbReference>
<evidence type="ECO:0000256" key="1">
    <source>
        <dbReference type="ARBA" id="ARBA00001933"/>
    </source>
</evidence>
<dbReference type="Gene3D" id="3.90.1150.10">
    <property type="entry name" value="Aspartate Aminotransferase, domain 1"/>
    <property type="match status" value="1"/>
</dbReference>
<dbReference type="InterPro" id="IPR020578">
    <property type="entry name" value="Aminotrans_V_PyrdxlP_BS"/>
</dbReference>
<dbReference type="GO" id="GO:0016829">
    <property type="term" value="F:lyase activity"/>
    <property type="evidence" value="ECO:0007669"/>
    <property type="project" value="UniProtKB-KW"/>
</dbReference>
<comment type="cofactor">
    <cofactor evidence="1 7">
        <name>pyridoxal 5'-phosphate</name>
        <dbReference type="ChEBI" id="CHEBI:597326"/>
    </cofactor>
</comment>
<dbReference type="SUPFAM" id="SSF53383">
    <property type="entry name" value="PLP-dependent transferases"/>
    <property type="match status" value="1"/>
</dbReference>
<evidence type="ECO:0000313" key="11">
    <source>
        <dbReference type="Proteomes" id="UP000055035"/>
    </source>
</evidence>
<dbReference type="PIRSF" id="PIRSF005572">
    <property type="entry name" value="NifS"/>
    <property type="match status" value="1"/>
</dbReference>
<evidence type="ECO:0000259" key="9">
    <source>
        <dbReference type="Pfam" id="PF00266"/>
    </source>
</evidence>
<dbReference type="NCBIfam" id="TIGR01979">
    <property type="entry name" value="sufS"/>
    <property type="match status" value="1"/>
</dbReference>
<sequence length="413" mass="45199">MSLATAFETLDIKNIRKDFPVLAQAVNEYPLTYLDNAATTQKPQTVIDAIKNYYEQDNANVHRAVHALSVRATQKFEGVRNKIQRFINAPAARECIFVRGTTEGINLVAQSFVASRILPGEEILITHMEHHANIVPWQMVCKKTGARLQVAPISIEGEVLLDEFERKLNENTKFVAINYVSNALGTINPVKKMIEMAHAHGALVLLDGAQATAHLPIDVQALGCDFYAFSGHKMYGPTGIGVLWGKEQLLNDMAPYQGGGEMINYVTLEATEYAPLPYKFEAGTPNIAGAIGLGAAIDYLWSLDMEAIAAYEAHLLDYATAAVQSVKGFNIVGTAKHKVPIVSFVHGKIHAHDIGTILDSAGIAIRSGHHCAMPLMDFLGVAATSRISLSFYNTEEEIDRCVRALHKVKEVFA</sequence>
<reference evidence="10 11" key="1">
    <citation type="submission" date="2015-11" db="EMBL/GenBank/DDBJ databases">
        <title>Genomic analysis of 38 Legionella species identifies large and diverse effector repertoires.</title>
        <authorList>
            <person name="Burstein D."/>
            <person name="Amaro F."/>
            <person name="Zusman T."/>
            <person name="Lifshitz Z."/>
            <person name="Cohen O."/>
            <person name="Gilbert J.A."/>
            <person name="Pupko T."/>
            <person name="Shuman H.A."/>
            <person name="Segal G."/>
        </authorList>
    </citation>
    <scope>NUCLEOTIDE SEQUENCE [LARGE SCALE GENOMIC DNA]</scope>
    <source>
        <strain evidence="10 11">BL-540</strain>
    </source>
</reference>
<feature type="domain" description="Aminotransferase class V" evidence="9">
    <location>
        <begin position="32"/>
        <end position="400"/>
    </location>
</feature>
<keyword evidence="11" id="KW-1185">Reference proteome</keyword>
<dbReference type="STRING" id="456.Ljor_0909"/>
<dbReference type="Proteomes" id="UP000055035">
    <property type="component" value="Unassembled WGS sequence"/>
</dbReference>
<accession>A0A0W0V8Y1</accession>
<dbReference type="Gene3D" id="3.40.640.10">
    <property type="entry name" value="Type I PLP-dependent aspartate aminotransferase-like (Major domain)"/>
    <property type="match status" value="1"/>
</dbReference>
<dbReference type="GO" id="GO:0030170">
    <property type="term" value="F:pyridoxal phosphate binding"/>
    <property type="evidence" value="ECO:0007669"/>
    <property type="project" value="UniProtKB-UniRule"/>
</dbReference>
<evidence type="ECO:0000256" key="6">
    <source>
        <dbReference type="ARBA" id="ARBA00050776"/>
    </source>
</evidence>
<keyword evidence="4 8" id="KW-0808">Transferase</keyword>
<dbReference type="AlphaFoldDB" id="A0A0W0V8Y1"/>
<gene>
    <name evidence="10" type="primary">sufS_1</name>
    <name evidence="10" type="ORF">Ljor_0909</name>
</gene>
<evidence type="ECO:0000256" key="2">
    <source>
        <dbReference type="ARBA" id="ARBA00002824"/>
    </source>
</evidence>
<protein>
    <recommendedName>
        <fullName evidence="8">Cysteine desulfurase</fullName>
        <ecNumber evidence="8">2.8.1.7</ecNumber>
    </recommendedName>
</protein>
<organism evidence="10 11">
    <name type="scientific">Legionella jordanis</name>
    <dbReference type="NCBI Taxonomy" id="456"/>
    <lineage>
        <taxon>Bacteria</taxon>
        <taxon>Pseudomonadati</taxon>
        <taxon>Pseudomonadota</taxon>
        <taxon>Gammaproteobacteria</taxon>
        <taxon>Legionellales</taxon>
        <taxon>Legionellaceae</taxon>
        <taxon>Legionella</taxon>
    </lineage>
</organism>
<comment type="caution">
    <text evidence="10">The sequence shown here is derived from an EMBL/GenBank/DDBJ whole genome shotgun (WGS) entry which is preliminary data.</text>
</comment>
<dbReference type="EMBL" id="LNYJ01000011">
    <property type="protein sequence ID" value="KTD16603.1"/>
    <property type="molecule type" value="Genomic_DNA"/>
</dbReference>
<dbReference type="PATRIC" id="fig|456.5.peg.966"/>
<dbReference type="InterPro" id="IPR015421">
    <property type="entry name" value="PyrdxlP-dep_Trfase_major"/>
</dbReference>
<dbReference type="EC" id="2.8.1.7" evidence="8"/>
<dbReference type="InterPro" id="IPR010970">
    <property type="entry name" value="Cys_dSase_SufS"/>
</dbReference>
<dbReference type="GO" id="GO:0006534">
    <property type="term" value="P:cysteine metabolic process"/>
    <property type="evidence" value="ECO:0007669"/>
    <property type="project" value="UniProtKB-UniRule"/>
</dbReference>
<dbReference type="GO" id="GO:0031071">
    <property type="term" value="F:cysteine desulfurase activity"/>
    <property type="evidence" value="ECO:0007669"/>
    <property type="project" value="UniProtKB-UniRule"/>
</dbReference>
<evidence type="ECO:0000256" key="4">
    <source>
        <dbReference type="ARBA" id="ARBA00022679"/>
    </source>
</evidence>
<evidence type="ECO:0000256" key="7">
    <source>
        <dbReference type="RuleBase" id="RU004504"/>
    </source>
</evidence>
<name>A0A0W0V8Y1_9GAMM</name>
<dbReference type="Pfam" id="PF00266">
    <property type="entry name" value="Aminotran_5"/>
    <property type="match status" value="1"/>
</dbReference>
<comment type="function">
    <text evidence="2 8">Catalyzes the removal of elemental sulfur and selenium atoms from L-cysteine, L-cystine, L-selenocysteine, and L-selenocystine to produce L-alanine.</text>
</comment>
<keyword evidence="10" id="KW-0456">Lyase</keyword>
<evidence type="ECO:0000256" key="5">
    <source>
        <dbReference type="ARBA" id="ARBA00022898"/>
    </source>
</evidence>
<evidence type="ECO:0000256" key="8">
    <source>
        <dbReference type="RuleBase" id="RU004506"/>
    </source>
</evidence>
<comment type="similarity">
    <text evidence="3 8">Belongs to the class-V pyridoxal-phosphate-dependent aminotransferase family. Csd subfamily.</text>
</comment>
<comment type="catalytic activity">
    <reaction evidence="6 8">
        <text>(sulfur carrier)-H + L-cysteine = (sulfur carrier)-SH + L-alanine</text>
        <dbReference type="Rhea" id="RHEA:43892"/>
        <dbReference type="Rhea" id="RHEA-COMP:14737"/>
        <dbReference type="Rhea" id="RHEA-COMP:14739"/>
        <dbReference type="ChEBI" id="CHEBI:29917"/>
        <dbReference type="ChEBI" id="CHEBI:35235"/>
        <dbReference type="ChEBI" id="CHEBI:57972"/>
        <dbReference type="ChEBI" id="CHEBI:64428"/>
        <dbReference type="EC" id="2.8.1.7"/>
    </reaction>
</comment>
<dbReference type="InterPro" id="IPR015424">
    <property type="entry name" value="PyrdxlP-dep_Trfase"/>
</dbReference>
<dbReference type="OrthoDB" id="9808002at2"/>
<proteinExistence type="inferred from homology"/>
<evidence type="ECO:0000256" key="3">
    <source>
        <dbReference type="ARBA" id="ARBA00010447"/>
    </source>
</evidence>
<dbReference type="PANTHER" id="PTHR43586">
    <property type="entry name" value="CYSTEINE DESULFURASE"/>
    <property type="match status" value="1"/>
</dbReference>
<dbReference type="InterPro" id="IPR000192">
    <property type="entry name" value="Aminotrans_V_dom"/>
</dbReference>
<dbReference type="CDD" id="cd06453">
    <property type="entry name" value="SufS_like"/>
    <property type="match status" value="1"/>
</dbReference>
<dbReference type="RefSeq" id="WP_058470445.1">
    <property type="nucleotide sequence ID" value="NZ_CAAAIC010000002.1"/>
</dbReference>
<dbReference type="InterPro" id="IPR015422">
    <property type="entry name" value="PyrdxlP-dep_Trfase_small"/>
</dbReference>
<evidence type="ECO:0000313" key="10">
    <source>
        <dbReference type="EMBL" id="KTD16603.1"/>
    </source>
</evidence>
<keyword evidence="5 8" id="KW-0663">Pyridoxal phosphate</keyword>
<dbReference type="PROSITE" id="PS00595">
    <property type="entry name" value="AA_TRANSFER_CLASS_5"/>
    <property type="match status" value="1"/>
</dbReference>
<dbReference type="InterPro" id="IPR016454">
    <property type="entry name" value="Cysteine_dSase"/>
</dbReference>